<evidence type="ECO:0000256" key="7">
    <source>
        <dbReference type="ARBA" id="ARBA00022884"/>
    </source>
</evidence>
<sequence>MTKRVLLGETGKRTLPRYYKIITLGFKTHSEATEGTSTGRKCPFTSNVSMGGRILSGMMTEMKMQRTSVLHQDCSHYIRKYNRFKRCHKNMSVHLSPVSGTSRLVTWSQWVSASP</sequence>
<evidence type="ECO:0000256" key="3">
    <source>
        <dbReference type="ARBA" id="ARBA00022481"/>
    </source>
</evidence>
<dbReference type="GeneTree" id="ENSGT00390000002732"/>
<dbReference type="Pfam" id="PF16205">
    <property type="entry name" value="Ribosomal_S17_N"/>
    <property type="match status" value="1"/>
</dbReference>
<keyword evidence="9" id="KW-0689">Ribosomal protein</keyword>
<dbReference type="InterPro" id="IPR032440">
    <property type="entry name" value="Ribosomal_uS17_N"/>
</dbReference>
<evidence type="ECO:0000259" key="16">
    <source>
        <dbReference type="Pfam" id="PF16205"/>
    </source>
</evidence>
<protein>
    <recommendedName>
        <fullName evidence="14">Small ribosomal subunit protein uS17</fullName>
    </recommendedName>
    <alternativeName>
        <fullName evidence="15">40S ribosomal protein S11</fullName>
    </alternativeName>
</protein>
<comment type="similarity">
    <text evidence="2">Belongs to the universal ribosomal protein uS17 family.</text>
</comment>
<evidence type="ECO:0000256" key="14">
    <source>
        <dbReference type="ARBA" id="ARBA00035164"/>
    </source>
</evidence>
<reference evidence="17" key="2">
    <citation type="submission" date="2025-09" db="UniProtKB">
        <authorList>
            <consortium name="Ensembl"/>
        </authorList>
    </citation>
    <scope>IDENTIFICATION</scope>
</reference>
<dbReference type="PANTHER" id="PTHR10744">
    <property type="entry name" value="40S RIBOSOMAL PROTEIN S11 FAMILY MEMBER"/>
    <property type="match status" value="1"/>
</dbReference>
<accession>A0A8C0JJ02</accession>
<evidence type="ECO:0000256" key="6">
    <source>
        <dbReference type="ARBA" id="ARBA00022730"/>
    </source>
</evidence>
<keyword evidence="4" id="KW-0963">Cytoplasm</keyword>
<dbReference type="InterPro" id="IPR012340">
    <property type="entry name" value="NA-bd_OB-fold"/>
</dbReference>
<evidence type="ECO:0000256" key="8">
    <source>
        <dbReference type="ARBA" id="ARBA00022934"/>
    </source>
</evidence>
<dbReference type="AlphaFoldDB" id="A0A8C0JJ02"/>
<keyword evidence="7" id="KW-0694">RNA-binding</keyword>
<evidence type="ECO:0000256" key="15">
    <source>
        <dbReference type="ARBA" id="ARBA00035471"/>
    </source>
</evidence>
<evidence type="ECO:0000256" key="10">
    <source>
        <dbReference type="ARBA" id="ARBA00022990"/>
    </source>
</evidence>
<keyword evidence="3" id="KW-0488">Methylation</keyword>
<keyword evidence="12" id="KW-0687">Ribonucleoprotein</keyword>
<evidence type="ECO:0000313" key="18">
    <source>
        <dbReference type="Proteomes" id="UP000694391"/>
    </source>
</evidence>
<dbReference type="PANTHER" id="PTHR10744:SF54">
    <property type="entry name" value="40S RIBOSOMAL PROTEIN S11 N-TERMINAL DOMAIN-CONTAINING PROTEIN"/>
    <property type="match status" value="1"/>
</dbReference>
<evidence type="ECO:0000256" key="5">
    <source>
        <dbReference type="ARBA" id="ARBA00022553"/>
    </source>
</evidence>
<keyword evidence="10" id="KW-0007">Acetylation</keyword>
<keyword evidence="5" id="KW-0597">Phosphoprotein</keyword>
<evidence type="ECO:0000256" key="11">
    <source>
        <dbReference type="ARBA" id="ARBA00023139"/>
    </source>
</evidence>
<dbReference type="Proteomes" id="UP000694391">
    <property type="component" value="Unplaced"/>
</dbReference>
<evidence type="ECO:0000256" key="2">
    <source>
        <dbReference type="ARBA" id="ARBA00010254"/>
    </source>
</evidence>
<dbReference type="Ensembl" id="ENSCAFT00020001919.1">
    <property type="protein sequence ID" value="ENSCAFP00020001638.1"/>
    <property type="gene ID" value="ENSCAFG00020001440.1"/>
</dbReference>
<keyword evidence="18" id="KW-1185">Reference proteome</keyword>
<reference evidence="17" key="1">
    <citation type="submission" date="2025-08" db="UniProtKB">
        <authorList>
            <consortium name="Ensembl"/>
        </authorList>
    </citation>
    <scope>IDENTIFICATION</scope>
</reference>
<dbReference type="Pfam" id="PF00366">
    <property type="entry name" value="Ribosomal_S17"/>
    <property type="match status" value="1"/>
</dbReference>
<name>A0A8C0JJ02_CANLU</name>
<proteinExistence type="inferred from homology"/>
<evidence type="ECO:0000256" key="12">
    <source>
        <dbReference type="ARBA" id="ARBA00023274"/>
    </source>
</evidence>
<comment type="subcellular location">
    <subcellularLocation>
        <location evidence="1">Cytoplasm</location>
    </subcellularLocation>
</comment>
<dbReference type="Gene3D" id="2.40.50.1000">
    <property type="match status" value="1"/>
</dbReference>
<feature type="domain" description="Small ribosomal subunit protein uS17 N-terminal" evidence="16">
    <location>
        <begin position="10"/>
        <end position="55"/>
    </location>
</feature>
<keyword evidence="6" id="KW-0699">rRNA-binding</keyword>
<evidence type="ECO:0000313" key="17">
    <source>
        <dbReference type="Ensembl" id="ENSCAFP00020001638.1"/>
    </source>
</evidence>
<keyword evidence="11" id="KW-0564">Palmitate</keyword>
<dbReference type="GO" id="GO:0003735">
    <property type="term" value="F:structural constituent of ribosome"/>
    <property type="evidence" value="ECO:0007669"/>
    <property type="project" value="InterPro"/>
</dbReference>
<dbReference type="InterPro" id="IPR000266">
    <property type="entry name" value="Ribosomal_uS17"/>
</dbReference>
<dbReference type="FunFam" id="2.40.50.1000:FF:000008">
    <property type="entry name" value="40S ribosomal protein S11"/>
    <property type="match status" value="1"/>
</dbReference>
<evidence type="ECO:0000256" key="9">
    <source>
        <dbReference type="ARBA" id="ARBA00022980"/>
    </source>
</evidence>
<evidence type="ECO:0000256" key="4">
    <source>
        <dbReference type="ARBA" id="ARBA00022490"/>
    </source>
</evidence>
<dbReference type="GO" id="GO:0022627">
    <property type="term" value="C:cytosolic small ribosomal subunit"/>
    <property type="evidence" value="ECO:0007669"/>
    <property type="project" value="TreeGrafter"/>
</dbReference>
<keyword evidence="8" id="KW-0164">Citrullination</keyword>
<keyword evidence="13" id="KW-0449">Lipoprotein</keyword>
<dbReference type="SUPFAM" id="SSF50249">
    <property type="entry name" value="Nucleic acid-binding proteins"/>
    <property type="match status" value="1"/>
</dbReference>
<organism evidence="17 18">
    <name type="scientific">Canis lupus dingo</name>
    <name type="common">dingo</name>
    <dbReference type="NCBI Taxonomy" id="286419"/>
    <lineage>
        <taxon>Eukaryota</taxon>
        <taxon>Metazoa</taxon>
        <taxon>Chordata</taxon>
        <taxon>Craniata</taxon>
        <taxon>Vertebrata</taxon>
        <taxon>Euteleostomi</taxon>
        <taxon>Mammalia</taxon>
        <taxon>Eutheria</taxon>
        <taxon>Laurasiatheria</taxon>
        <taxon>Carnivora</taxon>
        <taxon>Caniformia</taxon>
        <taxon>Canidae</taxon>
        <taxon>Canis</taxon>
    </lineage>
</organism>
<evidence type="ECO:0000256" key="1">
    <source>
        <dbReference type="ARBA" id="ARBA00004496"/>
    </source>
</evidence>
<dbReference type="GO" id="GO:0019843">
    <property type="term" value="F:rRNA binding"/>
    <property type="evidence" value="ECO:0007669"/>
    <property type="project" value="UniProtKB-KW"/>
</dbReference>
<dbReference type="GO" id="GO:0006412">
    <property type="term" value="P:translation"/>
    <property type="evidence" value="ECO:0007669"/>
    <property type="project" value="InterPro"/>
</dbReference>
<evidence type="ECO:0000256" key="13">
    <source>
        <dbReference type="ARBA" id="ARBA00023288"/>
    </source>
</evidence>